<evidence type="ECO:0000313" key="2">
    <source>
        <dbReference type="Proteomes" id="UP000248857"/>
    </source>
</evidence>
<organism evidence="1 2">
    <name type="scientific">Acaryochloris thomasi RCC1774</name>
    <dbReference type="NCBI Taxonomy" id="1764569"/>
    <lineage>
        <taxon>Bacteria</taxon>
        <taxon>Bacillati</taxon>
        <taxon>Cyanobacteriota</taxon>
        <taxon>Cyanophyceae</taxon>
        <taxon>Acaryochloridales</taxon>
        <taxon>Acaryochloridaceae</taxon>
        <taxon>Acaryochloris</taxon>
        <taxon>Acaryochloris thomasi</taxon>
    </lineage>
</organism>
<accession>A0A2W1JIE6</accession>
<name>A0A2W1JIE6_9CYAN</name>
<gene>
    <name evidence="1" type="ORF">C1752_06594</name>
</gene>
<keyword evidence="2" id="KW-1185">Reference proteome</keyword>
<evidence type="ECO:0000313" key="1">
    <source>
        <dbReference type="EMBL" id="PZD71315.1"/>
    </source>
</evidence>
<proteinExistence type="predicted"/>
<dbReference type="AlphaFoldDB" id="A0A2W1JIE6"/>
<sequence>METRIVLVDFGKLGLVAVQVLIRTQNWLKLIYAKEELF</sequence>
<comment type="caution">
    <text evidence="1">The sequence shown here is derived from an EMBL/GenBank/DDBJ whole genome shotgun (WGS) entry which is preliminary data.</text>
</comment>
<reference evidence="1 2" key="1">
    <citation type="journal article" date="2018" name="Sci. Rep.">
        <title>A novel species of the marine cyanobacterium Acaryochloris with a unique pigment content and lifestyle.</title>
        <authorList>
            <person name="Partensky F."/>
            <person name="Six C."/>
            <person name="Ratin M."/>
            <person name="Garczarek L."/>
            <person name="Vaulot D."/>
            <person name="Probert I."/>
            <person name="Calteau A."/>
            <person name="Gourvil P."/>
            <person name="Marie D."/>
            <person name="Grebert T."/>
            <person name="Bouchier C."/>
            <person name="Le Panse S."/>
            <person name="Gachenot M."/>
            <person name="Rodriguez F."/>
            <person name="Garrido J.L."/>
        </authorList>
    </citation>
    <scope>NUCLEOTIDE SEQUENCE [LARGE SCALE GENOMIC DNA]</scope>
    <source>
        <strain evidence="1 2">RCC1774</strain>
    </source>
</reference>
<dbReference type="Proteomes" id="UP000248857">
    <property type="component" value="Unassembled WGS sequence"/>
</dbReference>
<dbReference type="EMBL" id="PQWO01000018">
    <property type="protein sequence ID" value="PZD71315.1"/>
    <property type="molecule type" value="Genomic_DNA"/>
</dbReference>
<protein>
    <submittedName>
        <fullName evidence="1">Uncharacterized protein</fullName>
    </submittedName>
</protein>